<dbReference type="SUPFAM" id="SSF51197">
    <property type="entry name" value="Clavaminate synthase-like"/>
    <property type="match status" value="1"/>
</dbReference>
<dbReference type="PANTHER" id="PTHR12366:SF29">
    <property type="entry name" value="ASPARTYL BETA-HYDROXYLASE, ISOFORM L"/>
    <property type="match status" value="1"/>
</dbReference>
<organism evidence="6 7">
    <name type="scientific">Amblyomma americanum</name>
    <name type="common">Lone star tick</name>
    <dbReference type="NCBI Taxonomy" id="6943"/>
    <lineage>
        <taxon>Eukaryota</taxon>
        <taxon>Metazoa</taxon>
        <taxon>Ecdysozoa</taxon>
        <taxon>Arthropoda</taxon>
        <taxon>Chelicerata</taxon>
        <taxon>Arachnida</taxon>
        <taxon>Acari</taxon>
        <taxon>Parasitiformes</taxon>
        <taxon>Ixodida</taxon>
        <taxon>Ixodoidea</taxon>
        <taxon>Ixodidae</taxon>
        <taxon>Amblyomminae</taxon>
        <taxon>Amblyomma</taxon>
    </lineage>
</organism>
<accession>A0AAQ4E166</accession>
<evidence type="ECO:0000259" key="5">
    <source>
        <dbReference type="Pfam" id="PF05118"/>
    </source>
</evidence>
<dbReference type="PROSITE" id="PS50005">
    <property type="entry name" value="TPR"/>
    <property type="match status" value="1"/>
</dbReference>
<keyword evidence="4" id="KW-1133">Transmembrane helix</keyword>
<dbReference type="InterPro" id="IPR011990">
    <property type="entry name" value="TPR-like_helical_dom_sf"/>
</dbReference>
<dbReference type="InterPro" id="IPR027443">
    <property type="entry name" value="IPNS-like_sf"/>
</dbReference>
<evidence type="ECO:0000256" key="2">
    <source>
        <dbReference type="PROSITE-ProRule" id="PRU00339"/>
    </source>
</evidence>
<dbReference type="InterPro" id="IPR007803">
    <property type="entry name" value="Asp/Arg/Pro-Hydrxlase"/>
</dbReference>
<keyword evidence="2" id="KW-0802">TPR repeat</keyword>
<evidence type="ECO:0000256" key="4">
    <source>
        <dbReference type="SAM" id="Phobius"/>
    </source>
</evidence>
<dbReference type="Proteomes" id="UP001321473">
    <property type="component" value="Unassembled WGS sequence"/>
</dbReference>
<proteinExistence type="inferred from homology"/>
<sequence length="712" mass="78982">MSDREVRSRKKRKGALEKGAADEIPLEKHKHHKHSDSELEDDASVSEPSTTARVTFLVVFVALTVMVGAVFLALQSSSSLNTFHNEDEPQASEQFIVPQEELELESQHYATDVEESSEPEPEIQSNEQSINLGAFNIDSTEPLQPSEEHVVLETSQTSTPSQHFETAATTDPVEVPGEQTSEMTLLELKESEVLSSTEILQPSHTTEVKQDESAQAVSLEATKVSEASSPPVSEMSTSTVETITANPAPVDEQVDELAATTNEYDANIQKDLTESEELIEKSPVKALEKFKALLRTHPLSPRATYGKALALEKIAELKKSNAILEQCIQAYLDVMALPAVPEALYLGAGEKAVERMRFRGFLTKAIKLQAEMSKKYPDNITLKNQMAVSYLMIGQGKVAAQLFEQVLKQEPNNGFAKVHYGFILKTERNDLEGGIKYMGEGIATREQGVVDGRFYLHLGDALQRVGQNEKALEIYKEGVKEGLFASVYQRSLYSVDGLKAQPWWSPDETPYASSIKELEKHWLDIKNEALSLMTDKGFKPEAENLKDSGDWKQFEIFARGLLQAATLSFDCKGIVTLHAHATSDALLSGRKIDRNCRLAPKTCALIGKIPDAAGCKRGQAKFSLMHPGTHVWAHVGPTNCRLRSHLGLVVPPKVRIRVANETRQWKEGKVLMFDDSFEHEVWHEGDTLRLVLIVDFWHPDLSASQKASLSPI</sequence>
<name>A0AAQ4E166_AMBAM</name>
<gene>
    <name evidence="6" type="ORF">V5799_015078</name>
</gene>
<keyword evidence="4" id="KW-0472">Membrane</keyword>
<feature type="repeat" description="TPR" evidence="2">
    <location>
        <begin position="380"/>
        <end position="413"/>
    </location>
</feature>
<evidence type="ECO:0000256" key="1">
    <source>
        <dbReference type="ARBA" id="ARBA00007730"/>
    </source>
</evidence>
<keyword evidence="4" id="KW-0812">Transmembrane</keyword>
<evidence type="ECO:0000313" key="7">
    <source>
        <dbReference type="Proteomes" id="UP001321473"/>
    </source>
</evidence>
<feature type="compositionally biased region" description="Basic and acidic residues" evidence="3">
    <location>
        <begin position="14"/>
        <end position="27"/>
    </location>
</feature>
<protein>
    <recommendedName>
        <fullName evidence="5">Aspartyl/asparaginy/proline hydroxylase domain-containing protein</fullName>
    </recommendedName>
</protein>
<dbReference type="GO" id="GO:0062101">
    <property type="term" value="F:peptidyl-aspartic acid 3-dioxygenase activity"/>
    <property type="evidence" value="ECO:0007669"/>
    <property type="project" value="InterPro"/>
</dbReference>
<dbReference type="InterPro" id="IPR019734">
    <property type="entry name" value="TPR_rpt"/>
</dbReference>
<evidence type="ECO:0000256" key="3">
    <source>
        <dbReference type="SAM" id="MobiDB-lite"/>
    </source>
</evidence>
<dbReference type="GO" id="GO:0005783">
    <property type="term" value="C:endoplasmic reticulum"/>
    <property type="evidence" value="ECO:0007669"/>
    <property type="project" value="TreeGrafter"/>
</dbReference>
<feature type="transmembrane region" description="Helical" evidence="4">
    <location>
        <begin position="54"/>
        <end position="74"/>
    </location>
</feature>
<feature type="domain" description="Aspartyl/asparaginy/proline hydroxylase" evidence="5">
    <location>
        <begin position="519"/>
        <end position="699"/>
    </location>
</feature>
<reference evidence="6 7" key="1">
    <citation type="journal article" date="2023" name="Arcadia Sci">
        <title>De novo assembly of a long-read Amblyomma americanum tick genome.</title>
        <authorList>
            <person name="Chou S."/>
            <person name="Poskanzer K.E."/>
            <person name="Rollins M."/>
            <person name="Thuy-Boun P.S."/>
        </authorList>
    </citation>
    <scope>NUCLEOTIDE SEQUENCE [LARGE SCALE GENOMIC DNA]</scope>
    <source>
        <strain evidence="6">F_SG_1</strain>
        <tissue evidence="6">Salivary glands</tissue>
    </source>
</reference>
<keyword evidence="7" id="KW-1185">Reference proteome</keyword>
<dbReference type="PANTHER" id="PTHR12366">
    <property type="entry name" value="ASPARTYL/ASPARAGINYL BETA-HYDROXYLASE"/>
    <property type="match status" value="1"/>
</dbReference>
<dbReference type="Gene3D" id="2.60.120.330">
    <property type="entry name" value="B-lactam Antibiotic, Isopenicillin N Synthase, Chain"/>
    <property type="match status" value="1"/>
</dbReference>
<dbReference type="EMBL" id="JARKHS020023910">
    <property type="protein sequence ID" value="KAK8768456.1"/>
    <property type="molecule type" value="Genomic_DNA"/>
</dbReference>
<dbReference type="Gene3D" id="1.25.40.10">
    <property type="entry name" value="Tetratricopeptide repeat domain"/>
    <property type="match status" value="1"/>
</dbReference>
<feature type="region of interest" description="Disordered" evidence="3">
    <location>
        <begin position="1"/>
        <end position="47"/>
    </location>
</feature>
<comment type="similarity">
    <text evidence="1">Belongs to the aspartyl/asparaginyl beta-hydroxylase family.</text>
</comment>
<dbReference type="SUPFAM" id="SSF48452">
    <property type="entry name" value="TPR-like"/>
    <property type="match status" value="1"/>
</dbReference>
<comment type="caution">
    <text evidence="6">The sequence shown here is derived from an EMBL/GenBank/DDBJ whole genome shotgun (WGS) entry which is preliminary data.</text>
</comment>
<dbReference type="AlphaFoldDB" id="A0AAQ4E166"/>
<dbReference type="InterPro" id="IPR039038">
    <property type="entry name" value="ASPH"/>
</dbReference>
<evidence type="ECO:0000313" key="6">
    <source>
        <dbReference type="EMBL" id="KAK8768456.1"/>
    </source>
</evidence>
<dbReference type="Pfam" id="PF05118">
    <property type="entry name" value="Asp_Arg_Hydrox"/>
    <property type="match status" value="1"/>
</dbReference>